<dbReference type="EMBL" id="QHLZ01000001">
    <property type="protein sequence ID" value="PXA69044.1"/>
    <property type="molecule type" value="Genomic_DNA"/>
</dbReference>
<feature type="region of interest" description="Disordered" evidence="1">
    <location>
        <begin position="18"/>
        <end position="48"/>
    </location>
</feature>
<feature type="domain" description="SseB protein N-terminal" evidence="2">
    <location>
        <begin position="58"/>
        <end position="179"/>
    </location>
</feature>
<dbReference type="Proteomes" id="UP000246303">
    <property type="component" value="Unassembled WGS sequence"/>
</dbReference>
<reference evidence="3 4" key="1">
    <citation type="submission" date="2018-05" db="EMBL/GenBank/DDBJ databases">
        <title>Genetic diversity of glacier-inhabiting Cryobacterium bacteria in China and description of Cryobacterium mengkeensis sp. nov. and Arthrobacter glacialis sp. nov.</title>
        <authorList>
            <person name="Liu Q."/>
            <person name="Xin Y.-H."/>
        </authorList>
    </citation>
    <scope>NUCLEOTIDE SEQUENCE [LARGE SCALE GENOMIC DNA]</scope>
    <source>
        <strain evidence="3 4">GP3</strain>
    </source>
</reference>
<keyword evidence="4" id="KW-1185">Reference proteome</keyword>
<evidence type="ECO:0000313" key="3">
    <source>
        <dbReference type="EMBL" id="PXA69044.1"/>
    </source>
</evidence>
<feature type="compositionally biased region" description="Low complexity" evidence="1">
    <location>
        <begin position="18"/>
        <end position="28"/>
    </location>
</feature>
<proteinExistence type="predicted"/>
<evidence type="ECO:0000313" key="4">
    <source>
        <dbReference type="Proteomes" id="UP000246303"/>
    </source>
</evidence>
<organism evidence="3 4">
    <name type="scientific">Arthrobacter psychrochitiniphilus</name>
    <dbReference type="NCBI Taxonomy" id="291045"/>
    <lineage>
        <taxon>Bacteria</taxon>
        <taxon>Bacillati</taxon>
        <taxon>Actinomycetota</taxon>
        <taxon>Actinomycetes</taxon>
        <taxon>Micrococcales</taxon>
        <taxon>Micrococcaceae</taxon>
        <taxon>Arthrobacter</taxon>
    </lineage>
</organism>
<evidence type="ECO:0000259" key="2">
    <source>
        <dbReference type="Pfam" id="PF07179"/>
    </source>
</evidence>
<dbReference type="InterPro" id="IPR009839">
    <property type="entry name" value="SseB_N"/>
</dbReference>
<name>A0A2V3E1E0_9MICC</name>
<protein>
    <recommendedName>
        <fullName evidence="2">SseB protein N-terminal domain-containing protein</fullName>
    </recommendedName>
</protein>
<dbReference type="OrthoDB" id="5188303at2"/>
<accession>A0A2V3E1E0</accession>
<gene>
    <name evidence="3" type="ORF">CVS29_00190</name>
</gene>
<comment type="caution">
    <text evidence="3">The sequence shown here is derived from an EMBL/GenBank/DDBJ whole genome shotgun (WGS) entry which is preliminary data.</text>
</comment>
<evidence type="ECO:0000256" key="1">
    <source>
        <dbReference type="SAM" id="MobiDB-lite"/>
    </source>
</evidence>
<dbReference type="AlphaFoldDB" id="A0A2V3E1E0"/>
<sequence length="301" mass="31646">MTQMPKKELPGHIAAALAGAGGSTDSAGQPWAGRNLPSHEQYHNFETDDGAADSGYTAALEKLLTGECTEADVVAALATARVFIPIVAQLAEQTVGENGLVSDKESDMALVTLQGPDGRRALPAFTHALALSQWYPQARPVAVYAARAALSAVAEEAQLLVLDPGSQRPFVVRRPAMWALAQQQEWVPSYCDDAVSRILADSALALGHPSVVRISATSGQGIQSLWDTKTEPSGRLVAGGGTGPELCVTLTLLPGLDQSAVNGVLAALQESWAANEHFAYAVDSIQIRLQHPLTPQDPIAT</sequence>
<dbReference type="Pfam" id="PF07179">
    <property type="entry name" value="SseB"/>
    <property type="match status" value="1"/>
</dbReference>